<reference evidence="4" key="1">
    <citation type="journal article" date="2017" name="Genome Biol. Evol.">
        <title>Divergence of the Venom Exogene Repertoire in Two Sister Species of Turriconus.</title>
        <authorList>
            <person name="Li Q."/>
            <person name="Barghi N."/>
            <person name="Lu A."/>
            <person name="Fedosov A.E."/>
            <person name="Bandyopadhyay P.K."/>
            <person name="Lluisma A.O."/>
            <person name="Concepcion G.P."/>
            <person name="Yandell M."/>
            <person name="Olivera B.M."/>
            <person name="Safavi-Hemami H."/>
        </authorList>
    </citation>
    <scope>NUCLEOTIDE SEQUENCE</scope>
    <source>
        <strain evidence="4">O1_Amz6.16</strain>
    </source>
</reference>
<dbReference type="AlphaFoldDB" id="A0A291C1U2"/>
<evidence type="ECO:0000256" key="2">
    <source>
        <dbReference type="ARBA" id="ARBA00022525"/>
    </source>
</evidence>
<feature type="chain" id="PRO_5013239629" evidence="3">
    <location>
        <begin position="23"/>
        <end position="83"/>
    </location>
</feature>
<dbReference type="PROSITE" id="PS51257">
    <property type="entry name" value="PROKAR_LIPOPROTEIN"/>
    <property type="match status" value="1"/>
</dbReference>
<keyword evidence="2" id="KW-0964">Secreted</keyword>
<protein>
    <submittedName>
        <fullName evidence="4">Conotoxin</fullName>
    </submittedName>
</protein>
<dbReference type="EMBL" id="MF576609">
    <property type="protein sequence ID" value="ATF27443.1"/>
    <property type="molecule type" value="mRNA"/>
</dbReference>
<sequence length="83" mass="9108">MKLTCVLIVAVLSLTACQLITADYSRDKQEYHAARFRDGMRNSKVSRDCRKFRQGCTTRSPCCKGLKCSGGPWTGGAGMCIKA</sequence>
<evidence type="ECO:0000256" key="3">
    <source>
        <dbReference type="SAM" id="SignalP"/>
    </source>
</evidence>
<keyword evidence="3" id="KW-0732">Signal</keyword>
<dbReference type="GO" id="GO:0008200">
    <property type="term" value="F:ion channel inhibitor activity"/>
    <property type="evidence" value="ECO:0007669"/>
    <property type="project" value="InterPro"/>
</dbReference>
<dbReference type="Pfam" id="PF02950">
    <property type="entry name" value="Conotoxin"/>
    <property type="match status" value="1"/>
</dbReference>
<reference evidence="4" key="2">
    <citation type="submission" date="2017-07" db="EMBL/GenBank/DDBJ databases">
        <authorList>
            <person name="Sun Z.S."/>
            <person name="Albrecht U."/>
            <person name="Echele G."/>
            <person name="Lee C.C."/>
        </authorList>
    </citation>
    <scope>NUCLEOTIDE SEQUENCE</scope>
    <source>
        <strain evidence="4">O1_Amz6.16</strain>
    </source>
</reference>
<name>A0A291C1U2_9COND</name>
<evidence type="ECO:0000313" key="4">
    <source>
        <dbReference type="EMBL" id="ATF27443.1"/>
    </source>
</evidence>
<proteinExistence type="evidence at transcript level"/>
<dbReference type="InterPro" id="IPR004214">
    <property type="entry name" value="Conotoxin"/>
</dbReference>
<feature type="signal peptide" evidence="3">
    <location>
        <begin position="1"/>
        <end position="22"/>
    </location>
</feature>
<comment type="subcellular location">
    <subcellularLocation>
        <location evidence="1">Secreted</location>
    </subcellularLocation>
</comment>
<organism evidence="4">
    <name type="scientific">Conus andremenezi</name>
    <dbReference type="NCBI Taxonomy" id="1077466"/>
    <lineage>
        <taxon>Eukaryota</taxon>
        <taxon>Metazoa</taxon>
        <taxon>Spiralia</taxon>
        <taxon>Lophotrochozoa</taxon>
        <taxon>Mollusca</taxon>
        <taxon>Gastropoda</taxon>
        <taxon>Caenogastropoda</taxon>
        <taxon>Neogastropoda</taxon>
        <taxon>Conoidea</taxon>
        <taxon>Conidae</taxon>
        <taxon>Conus</taxon>
        <taxon>Turriconus</taxon>
    </lineage>
</organism>
<evidence type="ECO:0000256" key="1">
    <source>
        <dbReference type="ARBA" id="ARBA00004613"/>
    </source>
</evidence>
<accession>A0A291C1U2</accession>
<dbReference type="GO" id="GO:0005576">
    <property type="term" value="C:extracellular region"/>
    <property type="evidence" value="ECO:0007669"/>
    <property type="project" value="UniProtKB-SubCell"/>
</dbReference>